<comment type="caution">
    <text evidence="4">The sequence shown here is derived from an EMBL/GenBank/DDBJ whole genome shotgun (WGS) entry which is preliminary data.</text>
</comment>
<accession>A0ABT7T8R1</accession>
<dbReference type="PANTHER" id="PTHR33392:SF6">
    <property type="entry name" value="POLYISOPRENYL-TEICHOIC ACID--PEPTIDOGLYCAN TEICHOIC ACID TRANSFERASE TAGU"/>
    <property type="match status" value="1"/>
</dbReference>
<protein>
    <submittedName>
        <fullName evidence="4">LCP family protein</fullName>
    </submittedName>
</protein>
<organism evidence="4 5">
    <name type="scientific">Curtobacterium citri</name>
    <dbReference type="NCBI Taxonomy" id="3055139"/>
    <lineage>
        <taxon>Bacteria</taxon>
        <taxon>Bacillati</taxon>
        <taxon>Actinomycetota</taxon>
        <taxon>Actinomycetes</taxon>
        <taxon>Micrococcales</taxon>
        <taxon>Microbacteriaceae</taxon>
        <taxon>Curtobacterium</taxon>
    </lineage>
</organism>
<comment type="similarity">
    <text evidence="1">Belongs to the LytR/CpsA/Psr (LCP) family.</text>
</comment>
<keyword evidence="5" id="KW-1185">Reference proteome</keyword>
<evidence type="ECO:0000256" key="2">
    <source>
        <dbReference type="SAM" id="Phobius"/>
    </source>
</evidence>
<keyword evidence="2" id="KW-0472">Membrane</keyword>
<sequence length="345" mass="37174">MPERRADRAAAATAAPVRRQRRRRPVLVALIATVGSLLGIATVVAVVAATFVGGLARSFDEHTEVLTEPFPTGARPSPTGSAEDILLIGSDSRAALDPDGDHTAGGRSDTLMLAHVPADRRHVYLVSIMRDSWVEIPGHGTAKINAAYSWGGIPLTVQTVEQLLDVRIDHVAEIDFAGFASMTDALGGVTVQSSTDFTARGHHFTQGPNHLDGQQALAFVRERYAFSDGDQARVRNQQAFLRGVFQQALSRGTLTDPGRIGDLVTAMSEHLAVDPGLDVPTIARLGWSLRHLDADDLVTVTMPIDGSGTSPDGQSFVRLNELERRALSQSLRSDDLQRWVDSHGR</sequence>
<keyword evidence="2" id="KW-1133">Transmembrane helix</keyword>
<feature type="transmembrane region" description="Helical" evidence="2">
    <location>
        <begin position="26"/>
        <end position="52"/>
    </location>
</feature>
<gene>
    <name evidence="4" type="ORF">QUG92_12715</name>
</gene>
<evidence type="ECO:0000313" key="5">
    <source>
        <dbReference type="Proteomes" id="UP001237823"/>
    </source>
</evidence>
<dbReference type="Gene3D" id="3.40.630.190">
    <property type="entry name" value="LCP protein"/>
    <property type="match status" value="1"/>
</dbReference>
<feature type="domain" description="Cell envelope-related transcriptional attenuator" evidence="3">
    <location>
        <begin position="107"/>
        <end position="248"/>
    </location>
</feature>
<dbReference type="RefSeq" id="WP_289459315.1">
    <property type="nucleotide sequence ID" value="NZ_JAUCML010000008.1"/>
</dbReference>
<dbReference type="InterPro" id="IPR050922">
    <property type="entry name" value="LytR/CpsA/Psr_CW_biosynth"/>
</dbReference>
<proteinExistence type="inferred from homology"/>
<evidence type="ECO:0000256" key="1">
    <source>
        <dbReference type="ARBA" id="ARBA00006068"/>
    </source>
</evidence>
<name>A0ABT7T8R1_9MICO</name>
<reference evidence="4 5" key="1">
    <citation type="submission" date="2023-06" db="EMBL/GenBank/DDBJ databases">
        <authorList>
            <person name="Feng G."/>
            <person name="Li J."/>
            <person name="Zhu H."/>
        </authorList>
    </citation>
    <scope>NUCLEOTIDE SEQUENCE [LARGE SCALE GENOMIC DNA]</scope>
    <source>
        <strain evidence="4 5">RHCKG23</strain>
    </source>
</reference>
<dbReference type="InterPro" id="IPR004474">
    <property type="entry name" value="LytR_CpsA_psr"/>
</dbReference>
<keyword evidence="2" id="KW-0812">Transmembrane</keyword>
<evidence type="ECO:0000259" key="3">
    <source>
        <dbReference type="Pfam" id="PF03816"/>
    </source>
</evidence>
<dbReference type="PANTHER" id="PTHR33392">
    <property type="entry name" value="POLYISOPRENYL-TEICHOIC ACID--PEPTIDOGLYCAN TEICHOIC ACID TRANSFERASE TAGU"/>
    <property type="match status" value="1"/>
</dbReference>
<dbReference type="EMBL" id="JAUCML010000008">
    <property type="protein sequence ID" value="MDM7885968.1"/>
    <property type="molecule type" value="Genomic_DNA"/>
</dbReference>
<evidence type="ECO:0000313" key="4">
    <source>
        <dbReference type="EMBL" id="MDM7885968.1"/>
    </source>
</evidence>
<dbReference type="Pfam" id="PF03816">
    <property type="entry name" value="LytR_cpsA_psr"/>
    <property type="match status" value="1"/>
</dbReference>
<dbReference type="Proteomes" id="UP001237823">
    <property type="component" value="Unassembled WGS sequence"/>
</dbReference>
<dbReference type="NCBIfam" id="TIGR00350">
    <property type="entry name" value="lytR_cpsA_psr"/>
    <property type="match status" value="1"/>
</dbReference>